<sequence>MLIEQLKLKIKDANIKVKAKEKAAKLIKEINESSPPSESSVPSVPLVPSVPSVPLFDSEAPTKLIIPHAIYDNNDKYVVVLLVTPVEESLNINIQSPQNIILTGQIPVQNRTYGKLICKENWIRDFEIEIVFNNDIDVNENAATTLEDNITVISFKKNNKTISIIFEQEEEDK</sequence>
<name>A0A397VXS3_9GLOM</name>
<evidence type="ECO:0000313" key="1">
    <source>
        <dbReference type="EMBL" id="RIB26748.1"/>
    </source>
</evidence>
<organism evidence="1 2">
    <name type="scientific">Gigaspora rosea</name>
    <dbReference type="NCBI Taxonomy" id="44941"/>
    <lineage>
        <taxon>Eukaryota</taxon>
        <taxon>Fungi</taxon>
        <taxon>Fungi incertae sedis</taxon>
        <taxon>Mucoromycota</taxon>
        <taxon>Glomeromycotina</taxon>
        <taxon>Glomeromycetes</taxon>
        <taxon>Diversisporales</taxon>
        <taxon>Gigasporaceae</taxon>
        <taxon>Gigaspora</taxon>
    </lineage>
</organism>
<gene>
    <name evidence="1" type="ORF">C2G38_181831</name>
</gene>
<protein>
    <recommendedName>
        <fullName evidence="3">SHSP domain-containing protein</fullName>
    </recommendedName>
</protein>
<keyword evidence="2" id="KW-1185">Reference proteome</keyword>
<reference evidence="1 2" key="1">
    <citation type="submission" date="2018-06" db="EMBL/GenBank/DDBJ databases">
        <title>Comparative genomics reveals the genomic features of Rhizophagus irregularis, R. cerebriforme, R. diaphanum and Gigaspora rosea, and their symbiotic lifestyle signature.</title>
        <authorList>
            <person name="Morin E."/>
            <person name="San Clemente H."/>
            <person name="Chen E.C.H."/>
            <person name="De La Providencia I."/>
            <person name="Hainaut M."/>
            <person name="Kuo A."/>
            <person name="Kohler A."/>
            <person name="Murat C."/>
            <person name="Tang N."/>
            <person name="Roy S."/>
            <person name="Loubradou J."/>
            <person name="Henrissat B."/>
            <person name="Grigoriev I.V."/>
            <person name="Corradi N."/>
            <person name="Roux C."/>
            <person name="Martin F.M."/>
        </authorList>
    </citation>
    <scope>NUCLEOTIDE SEQUENCE [LARGE SCALE GENOMIC DNA]</scope>
    <source>
        <strain evidence="1 2">DAOM 194757</strain>
    </source>
</reference>
<comment type="caution">
    <text evidence="1">The sequence shown here is derived from an EMBL/GenBank/DDBJ whole genome shotgun (WGS) entry which is preliminary data.</text>
</comment>
<evidence type="ECO:0000313" key="2">
    <source>
        <dbReference type="Proteomes" id="UP000266673"/>
    </source>
</evidence>
<dbReference type="AlphaFoldDB" id="A0A397VXS3"/>
<dbReference type="Proteomes" id="UP000266673">
    <property type="component" value="Unassembled WGS sequence"/>
</dbReference>
<dbReference type="EMBL" id="QKWP01000124">
    <property type="protein sequence ID" value="RIB26748.1"/>
    <property type="molecule type" value="Genomic_DNA"/>
</dbReference>
<accession>A0A397VXS3</accession>
<proteinExistence type="predicted"/>
<evidence type="ECO:0008006" key="3">
    <source>
        <dbReference type="Google" id="ProtNLM"/>
    </source>
</evidence>